<keyword evidence="1" id="KW-1133">Transmembrane helix</keyword>
<evidence type="ECO:0000256" key="1">
    <source>
        <dbReference type="SAM" id="Phobius"/>
    </source>
</evidence>
<keyword evidence="1" id="KW-0812">Transmembrane</keyword>
<dbReference type="EMBL" id="KV417321">
    <property type="protein sequence ID" value="KZO91534.1"/>
    <property type="molecule type" value="Genomic_DNA"/>
</dbReference>
<evidence type="ECO:0000313" key="2">
    <source>
        <dbReference type="EMBL" id="KZO91534.1"/>
    </source>
</evidence>
<dbReference type="Proteomes" id="UP000076738">
    <property type="component" value="Unassembled WGS sequence"/>
</dbReference>
<sequence length="111" mass="12516">MASAFCYNLQLSRLRVAGRVCKDTGTLEKKRTRRGSTLLILRIRTCLASIHMPLHTGVAGLGSILACCGLGWVFLQRRREGRQMEHGERFVSRLSVGYEHGMQDGWRVVAR</sequence>
<evidence type="ECO:0000313" key="3">
    <source>
        <dbReference type="Proteomes" id="UP000076738"/>
    </source>
</evidence>
<dbReference type="AlphaFoldDB" id="A0A167HE99"/>
<protein>
    <submittedName>
        <fullName evidence="2">Uncharacterized protein</fullName>
    </submittedName>
</protein>
<reference evidence="2 3" key="1">
    <citation type="journal article" date="2016" name="Mol. Biol. Evol.">
        <title>Comparative Genomics of Early-Diverging Mushroom-Forming Fungi Provides Insights into the Origins of Lignocellulose Decay Capabilities.</title>
        <authorList>
            <person name="Nagy L.G."/>
            <person name="Riley R."/>
            <person name="Tritt A."/>
            <person name="Adam C."/>
            <person name="Daum C."/>
            <person name="Floudas D."/>
            <person name="Sun H."/>
            <person name="Yadav J.S."/>
            <person name="Pangilinan J."/>
            <person name="Larsson K.H."/>
            <person name="Matsuura K."/>
            <person name="Barry K."/>
            <person name="Labutti K."/>
            <person name="Kuo R."/>
            <person name="Ohm R.A."/>
            <person name="Bhattacharya S.S."/>
            <person name="Shirouzu T."/>
            <person name="Yoshinaga Y."/>
            <person name="Martin F.M."/>
            <person name="Grigoriev I.V."/>
            <person name="Hibbett D.S."/>
        </authorList>
    </citation>
    <scope>NUCLEOTIDE SEQUENCE [LARGE SCALE GENOMIC DNA]</scope>
    <source>
        <strain evidence="2 3">TUFC12733</strain>
    </source>
</reference>
<proteinExistence type="predicted"/>
<organism evidence="2 3">
    <name type="scientific">Calocera viscosa (strain TUFC12733)</name>
    <dbReference type="NCBI Taxonomy" id="1330018"/>
    <lineage>
        <taxon>Eukaryota</taxon>
        <taxon>Fungi</taxon>
        <taxon>Dikarya</taxon>
        <taxon>Basidiomycota</taxon>
        <taxon>Agaricomycotina</taxon>
        <taxon>Dacrymycetes</taxon>
        <taxon>Dacrymycetales</taxon>
        <taxon>Dacrymycetaceae</taxon>
        <taxon>Calocera</taxon>
    </lineage>
</organism>
<accession>A0A167HE99</accession>
<keyword evidence="1" id="KW-0472">Membrane</keyword>
<name>A0A167HE99_CALVF</name>
<gene>
    <name evidence="2" type="ORF">CALVIDRAFT_341190</name>
</gene>
<feature type="transmembrane region" description="Helical" evidence="1">
    <location>
        <begin position="57"/>
        <end position="75"/>
    </location>
</feature>
<keyword evidence="3" id="KW-1185">Reference proteome</keyword>